<dbReference type="InterPro" id="IPR045314">
    <property type="entry name" value="bZIP_plant_GBF1"/>
</dbReference>
<dbReference type="GO" id="GO:0000976">
    <property type="term" value="F:transcription cis-regulatory region binding"/>
    <property type="evidence" value="ECO:0007669"/>
    <property type="project" value="TreeGrafter"/>
</dbReference>
<evidence type="ECO:0000313" key="9">
    <source>
        <dbReference type="EMBL" id="KAK4425944.1"/>
    </source>
</evidence>
<keyword evidence="4" id="KW-0804">Transcription</keyword>
<keyword evidence="6" id="KW-0175">Coiled coil</keyword>
<dbReference type="SUPFAM" id="SSF57959">
    <property type="entry name" value="Leucine zipper domain"/>
    <property type="match status" value="1"/>
</dbReference>
<evidence type="ECO:0000256" key="6">
    <source>
        <dbReference type="SAM" id="Coils"/>
    </source>
</evidence>
<dbReference type="Pfam" id="PF00170">
    <property type="entry name" value="bZIP_1"/>
    <property type="match status" value="1"/>
</dbReference>
<reference evidence="9" key="1">
    <citation type="submission" date="2020-06" db="EMBL/GenBank/DDBJ databases">
        <authorList>
            <person name="Li T."/>
            <person name="Hu X."/>
            <person name="Zhang T."/>
            <person name="Song X."/>
            <person name="Zhang H."/>
            <person name="Dai N."/>
            <person name="Sheng W."/>
            <person name="Hou X."/>
            <person name="Wei L."/>
        </authorList>
    </citation>
    <scope>NUCLEOTIDE SEQUENCE</scope>
    <source>
        <strain evidence="9">3651</strain>
        <tissue evidence="9">Leaf</tissue>
    </source>
</reference>
<name>A0AAE2CL51_9LAMI</name>
<dbReference type="GO" id="GO:0003700">
    <property type="term" value="F:DNA-binding transcription factor activity"/>
    <property type="evidence" value="ECO:0007669"/>
    <property type="project" value="InterPro"/>
</dbReference>
<dbReference type="Proteomes" id="UP001293254">
    <property type="component" value="Unassembled WGS sequence"/>
</dbReference>
<dbReference type="AlphaFoldDB" id="A0AAE2CL51"/>
<dbReference type="GO" id="GO:0005634">
    <property type="term" value="C:nucleus"/>
    <property type="evidence" value="ECO:0007669"/>
    <property type="project" value="UniProtKB-SubCell"/>
</dbReference>
<dbReference type="PROSITE" id="PS50217">
    <property type="entry name" value="BZIP"/>
    <property type="match status" value="1"/>
</dbReference>
<keyword evidence="5" id="KW-0539">Nucleus</keyword>
<evidence type="ECO:0000256" key="2">
    <source>
        <dbReference type="ARBA" id="ARBA00023015"/>
    </source>
</evidence>
<evidence type="ECO:0000256" key="7">
    <source>
        <dbReference type="SAM" id="MobiDB-lite"/>
    </source>
</evidence>
<organism evidence="9 10">
    <name type="scientific">Sesamum alatum</name>
    <dbReference type="NCBI Taxonomy" id="300844"/>
    <lineage>
        <taxon>Eukaryota</taxon>
        <taxon>Viridiplantae</taxon>
        <taxon>Streptophyta</taxon>
        <taxon>Embryophyta</taxon>
        <taxon>Tracheophyta</taxon>
        <taxon>Spermatophyta</taxon>
        <taxon>Magnoliopsida</taxon>
        <taxon>eudicotyledons</taxon>
        <taxon>Gunneridae</taxon>
        <taxon>Pentapetalae</taxon>
        <taxon>asterids</taxon>
        <taxon>lamiids</taxon>
        <taxon>Lamiales</taxon>
        <taxon>Pedaliaceae</taxon>
        <taxon>Sesamum</taxon>
    </lineage>
</organism>
<comment type="caution">
    <text evidence="9">The sequence shown here is derived from an EMBL/GenBank/DDBJ whole genome shotgun (WGS) entry which is preliminary data.</text>
</comment>
<dbReference type="PANTHER" id="PTHR45764:SF31">
    <property type="entry name" value="BASIC LEUCINE ZIPPER 1"/>
    <property type="match status" value="1"/>
</dbReference>
<feature type="coiled-coil region" evidence="6">
    <location>
        <begin position="36"/>
        <end position="112"/>
    </location>
</feature>
<dbReference type="InterPro" id="IPR046347">
    <property type="entry name" value="bZIP_sf"/>
</dbReference>
<accession>A0AAE2CL51</accession>
<dbReference type="EMBL" id="JACGWO010000006">
    <property type="protein sequence ID" value="KAK4425944.1"/>
    <property type="molecule type" value="Genomic_DNA"/>
</dbReference>
<dbReference type="CDD" id="cd14702">
    <property type="entry name" value="bZIP_plant_GBF1"/>
    <property type="match status" value="1"/>
</dbReference>
<evidence type="ECO:0000313" key="10">
    <source>
        <dbReference type="Proteomes" id="UP001293254"/>
    </source>
</evidence>
<comment type="subcellular location">
    <subcellularLocation>
        <location evidence="1">Nucleus</location>
    </subcellularLocation>
</comment>
<dbReference type="PANTHER" id="PTHR45764">
    <property type="entry name" value="BZIP TRANSCRIPTION FACTOR 44"/>
    <property type="match status" value="1"/>
</dbReference>
<gene>
    <name evidence="9" type="ORF">Salat_1788400</name>
</gene>
<evidence type="ECO:0000256" key="3">
    <source>
        <dbReference type="ARBA" id="ARBA00023125"/>
    </source>
</evidence>
<reference evidence="9" key="2">
    <citation type="journal article" date="2024" name="Plant">
        <title>Genomic evolution and insights into agronomic trait innovations of Sesamum species.</title>
        <authorList>
            <person name="Miao H."/>
            <person name="Wang L."/>
            <person name="Qu L."/>
            <person name="Liu H."/>
            <person name="Sun Y."/>
            <person name="Le M."/>
            <person name="Wang Q."/>
            <person name="Wei S."/>
            <person name="Zheng Y."/>
            <person name="Lin W."/>
            <person name="Duan Y."/>
            <person name="Cao H."/>
            <person name="Xiong S."/>
            <person name="Wang X."/>
            <person name="Wei L."/>
            <person name="Li C."/>
            <person name="Ma Q."/>
            <person name="Ju M."/>
            <person name="Zhao R."/>
            <person name="Li G."/>
            <person name="Mu C."/>
            <person name="Tian Q."/>
            <person name="Mei H."/>
            <person name="Zhang T."/>
            <person name="Gao T."/>
            <person name="Zhang H."/>
        </authorList>
    </citation>
    <scope>NUCLEOTIDE SEQUENCE</scope>
    <source>
        <strain evidence="9">3651</strain>
    </source>
</reference>
<feature type="compositionally biased region" description="Low complexity" evidence="7">
    <location>
        <begin position="1"/>
        <end position="11"/>
    </location>
</feature>
<dbReference type="GO" id="GO:0046982">
    <property type="term" value="F:protein heterodimerization activity"/>
    <property type="evidence" value="ECO:0007669"/>
    <property type="project" value="UniProtKB-ARBA"/>
</dbReference>
<evidence type="ECO:0000256" key="5">
    <source>
        <dbReference type="ARBA" id="ARBA00023242"/>
    </source>
</evidence>
<feature type="region of interest" description="Disordered" evidence="7">
    <location>
        <begin position="1"/>
        <end position="23"/>
    </location>
</feature>
<dbReference type="FunFam" id="1.20.5.170:FF:000020">
    <property type="entry name" value="BZIP transcription factor"/>
    <property type="match status" value="1"/>
</dbReference>
<evidence type="ECO:0000259" key="8">
    <source>
        <dbReference type="PROSITE" id="PS50217"/>
    </source>
</evidence>
<keyword evidence="2" id="KW-0805">Transcription regulation</keyword>
<evidence type="ECO:0000256" key="4">
    <source>
        <dbReference type="ARBA" id="ARBA00023163"/>
    </source>
</evidence>
<dbReference type="PROSITE" id="PS00036">
    <property type="entry name" value="BZIP_BASIC"/>
    <property type="match status" value="1"/>
</dbReference>
<keyword evidence="3" id="KW-0238">DNA-binding</keyword>
<evidence type="ECO:0000256" key="1">
    <source>
        <dbReference type="ARBA" id="ARBA00004123"/>
    </source>
</evidence>
<proteinExistence type="predicted"/>
<keyword evidence="10" id="KW-1185">Reference proteome</keyword>
<dbReference type="GO" id="GO:0045893">
    <property type="term" value="P:positive regulation of DNA-templated transcription"/>
    <property type="evidence" value="ECO:0007669"/>
    <property type="project" value="TreeGrafter"/>
</dbReference>
<dbReference type="Gene3D" id="1.20.5.170">
    <property type="match status" value="1"/>
</dbReference>
<feature type="domain" description="BZIP" evidence="8">
    <location>
        <begin position="25"/>
        <end position="88"/>
    </location>
</feature>
<sequence length="158" mass="18872">MSSRKLISHSSSSEEDENRYAKIIDEKKRKRMISNRESARRSRMKKEQHIKDLNDQVTYFRTRSSEMAQKIDETERRYMAVESENRILRMQAEELKKRLELMEQVLVSYQSSGCHDVSDDQMGNSDEFSVMEYLQDPLLKPWLQPSFQFQTVDGIYQF</sequence>
<dbReference type="InterPro" id="IPR004827">
    <property type="entry name" value="bZIP"/>
</dbReference>
<protein>
    <submittedName>
        <fullName evidence="9">BZIP transcription factor 53</fullName>
    </submittedName>
</protein>
<dbReference type="SMART" id="SM00338">
    <property type="entry name" value="BRLZ"/>
    <property type="match status" value="1"/>
</dbReference>